<gene>
    <name evidence="2" type="ORF">KI387_024410</name>
</gene>
<keyword evidence="3" id="KW-1185">Reference proteome</keyword>
<evidence type="ECO:0000313" key="3">
    <source>
        <dbReference type="Proteomes" id="UP000824469"/>
    </source>
</evidence>
<evidence type="ECO:0008006" key="4">
    <source>
        <dbReference type="Google" id="ProtNLM"/>
    </source>
</evidence>
<feature type="non-terminal residue" evidence="2">
    <location>
        <position position="379"/>
    </location>
</feature>
<feature type="region of interest" description="Disordered" evidence="1">
    <location>
        <begin position="107"/>
        <end position="145"/>
    </location>
</feature>
<sequence>LPGLPLHLWDDEILLNIAKSLGSPIGLDGPTRNRSRLAFARFCIVSAIDQEFPEHIILKTRFGSWTQRIEVETLRCKRCQSIGHSDENCNKKKTPLLVSVQPEIDADLNKVNKDPSQERKTEDKGPSQRNVQLNSRGKKKKKGGFRTHIKKHLVWRPKDASIASPNNEVVVKTMKASPDKPFETSVKDDLAKDSLEVNEQEGLIPSGSDEKEILTFIREEACNKENMDVSEPLAILSSGETGNADPLPYLSISTASAQDCCSLKTASGHTPDSIHKEQKVGGITPTMEKKTFLIPSGSEEKEILPFVRKEACIKEDMRVFEPLESLPTGEKGIEDPLPYLSMSTVTEQVCYNHTPVNIHKEQEEGEITPAKEKEDPDSG</sequence>
<comment type="caution">
    <text evidence="2">The sequence shown here is derived from an EMBL/GenBank/DDBJ whole genome shotgun (WGS) entry which is preliminary data.</text>
</comment>
<organism evidence="2 3">
    <name type="scientific">Taxus chinensis</name>
    <name type="common">Chinese yew</name>
    <name type="synonym">Taxus wallichiana var. chinensis</name>
    <dbReference type="NCBI Taxonomy" id="29808"/>
    <lineage>
        <taxon>Eukaryota</taxon>
        <taxon>Viridiplantae</taxon>
        <taxon>Streptophyta</taxon>
        <taxon>Embryophyta</taxon>
        <taxon>Tracheophyta</taxon>
        <taxon>Spermatophyta</taxon>
        <taxon>Pinopsida</taxon>
        <taxon>Pinidae</taxon>
        <taxon>Conifers II</taxon>
        <taxon>Cupressales</taxon>
        <taxon>Taxaceae</taxon>
        <taxon>Taxus</taxon>
    </lineage>
</organism>
<dbReference type="EMBL" id="JAHRHJ020000005">
    <property type="protein sequence ID" value="KAH9315783.1"/>
    <property type="molecule type" value="Genomic_DNA"/>
</dbReference>
<proteinExistence type="predicted"/>
<name>A0AA38L8M8_TAXCH</name>
<reference evidence="2 3" key="1">
    <citation type="journal article" date="2021" name="Nat. Plants">
        <title>The Taxus genome provides insights into paclitaxel biosynthesis.</title>
        <authorList>
            <person name="Xiong X."/>
            <person name="Gou J."/>
            <person name="Liao Q."/>
            <person name="Li Y."/>
            <person name="Zhou Q."/>
            <person name="Bi G."/>
            <person name="Li C."/>
            <person name="Du R."/>
            <person name="Wang X."/>
            <person name="Sun T."/>
            <person name="Guo L."/>
            <person name="Liang H."/>
            <person name="Lu P."/>
            <person name="Wu Y."/>
            <person name="Zhang Z."/>
            <person name="Ro D.K."/>
            <person name="Shang Y."/>
            <person name="Huang S."/>
            <person name="Yan J."/>
        </authorList>
    </citation>
    <scope>NUCLEOTIDE SEQUENCE [LARGE SCALE GENOMIC DNA]</scope>
    <source>
        <strain evidence="2">Ta-2019</strain>
    </source>
</reference>
<evidence type="ECO:0000313" key="2">
    <source>
        <dbReference type="EMBL" id="KAH9315783.1"/>
    </source>
</evidence>
<feature type="non-terminal residue" evidence="2">
    <location>
        <position position="1"/>
    </location>
</feature>
<dbReference type="Proteomes" id="UP000824469">
    <property type="component" value="Unassembled WGS sequence"/>
</dbReference>
<accession>A0AA38L8M8</accession>
<evidence type="ECO:0000256" key="1">
    <source>
        <dbReference type="SAM" id="MobiDB-lite"/>
    </source>
</evidence>
<feature type="compositionally biased region" description="Basic and acidic residues" evidence="1">
    <location>
        <begin position="107"/>
        <end position="126"/>
    </location>
</feature>
<dbReference type="PANTHER" id="PTHR31286:SF180">
    <property type="entry name" value="OS10G0362600 PROTEIN"/>
    <property type="match status" value="1"/>
</dbReference>
<feature type="compositionally biased region" description="Basic and acidic residues" evidence="1">
    <location>
        <begin position="369"/>
        <end position="379"/>
    </location>
</feature>
<feature type="region of interest" description="Disordered" evidence="1">
    <location>
        <begin position="356"/>
        <end position="379"/>
    </location>
</feature>
<dbReference type="PANTHER" id="PTHR31286">
    <property type="entry name" value="GLYCINE-RICH CELL WALL STRUCTURAL PROTEIN 1.8-LIKE"/>
    <property type="match status" value="1"/>
</dbReference>
<dbReference type="InterPro" id="IPR040256">
    <property type="entry name" value="At4g02000-like"/>
</dbReference>
<feature type="compositionally biased region" description="Basic residues" evidence="1">
    <location>
        <begin position="136"/>
        <end position="145"/>
    </location>
</feature>
<dbReference type="AlphaFoldDB" id="A0AA38L8M8"/>
<protein>
    <recommendedName>
        <fullName evidence="4">DUF4283 domain-containing protein</fullName>
    </recommendedName>
</protein>